<evidence type="ECO:0000256" key="2">
    <source>
        <dbReference type="ARBA" id="ARBA00004906"/>
    </source>
</evidence>
<dbReference type="GO" id="GO:0005737">
    <property type="term" value="C:cytoplasm"/>
    <property type="evidence" value="ECO:0007669"/>
    <property type="project" value="TreeGrafter"/>
</dbReference>
<sequence length="644" mass="71848">MFESSNAAIIGAAMLLLFMGIGYAFIRIIMAQNGSHVDPNFFGRVPLVQEDFLGGLYGLNRNDIEELMSQVHKWKCGVCSFANIAEAQACALCETKPGMVVSDEAVGAAYLHPNDLTPLQHSARMRKQWLRTVDDASGQIVWSQLTQPFGPNQSKSDDTYFIVTSTLPTVPEANIYADVGDQIIHVVVDDEPPPSTPSTKPTDGLEPLLASRMSLEAAAQVPSSSPDQQVRVELSFEPLTMTSAQRTLVATTLSPWLVRQLDDLTNESFSVKYLALLSLLRANMDYGYAKLKVYRERIFQESMGLLMILGPQHLCARTRIELLGEAGIDAGGLQREWYTLFTQAVFEPSAGLFVATDSYGYTLNPSSTCRSDLEKFRAVGRLLARSILDEQVLPFHLTVPLFKMILGTPLSMTDMLYMDKQMYTSLKFVQSTLDVDGLCLDFSVTVEGGNVVELVPHGQNIMVTAANQAEYVQRMLQYLLFDRIQLQLQSLLTGLFEILPQHYLIMFDHKELELVLCGVTEIDVADWKQFTATSSVLRDFEYHSMKMYWFWDILENMASPDRAKILQFATGSTRVPVQGFKGLTGSDGVLCPFSIKAIPYVRGGLPLAHSCFNRIDLPMYPSRELMEHALKQIVAMGPIEFTLK</sequence>
<evidence type="ECO:0000256" key="1">
    <source>
        <dbReference type="ARBA" id="ARBA00000885"/>
    </source>
</evidence>
<feature type="domain" description="HECT" evidence="13">
    <location>
        <begin position="310"/>
        <end position="644"/>
    </location>
</feature>
<keyword evidence="6 10" id="KW-0863">Zinc-finger</keyword>
<dbReference type="PROSITE" id="PS01358">
    <property type="entry name" value="ZF_RANBP2_1"/>
    <property type="match status" value="1"/>
</dbReference>
<dbReference type="EMBL" id="KI913242">
    <property type="protein sequence ID" value="ETV65273.1"/>
    <property type="molecule type" value="Genomic_DNA"/>
</dbReference>
<evidence type="ECO:0000256" key="11">
    <source>
        <dbReference type="SAM" id="Phobius"/>
    </source>
</evidence>
<keyword evidence="7 9" id="KW-0833">Ubl conjugation pathway</keyword>
<dbReference type="GO" id="GO:0061630">
    <property type="term" value="F:ubiquitin protein ligase activity"/>
    <property type="evidence" value="ECO:0007669"/>
    <property type="project" value="UniProtKB-EC"/>
</dbReference>
<keyword evidence="5" id="KW-0479">Metal-binding</keyword>
<keyword evidence="11" id="KW-0472">Membrane</keyword>
<dbReference type="RefSeq" id="XP_009845274.1">
    <property type="nucleotide sequence ID" value="XM_009846972.1"/>
</dbReference>
<dbReference type="PROSITE" id="PS50237">
    <property type="entry name" value="HECT"/>
    <property type="match status" value="1"/>
</dbReference>
<dbReference type="GO" id="GO:0016567">
    <property type="term" value="P:protein ubiquitination"/>
    <property type="evidence" value="ECO:0007669"/>
    <property type="project" value="TreeGrafter"/>
</dbReference>
<dbReference type="SMART" id="SM00119">
    <property type="entry name" value="HECTc"/>
    <property type="match status" value="1"/>
</dbReference>
<dbReference type="VEuPathDB" id="FungiDB:H257_17985"/>
<dbReference type="PANTHER" id="PTHR11254:SF440">
    <property type="entry name" value="E3 UBIQUITIN-PROTEIN LIGASE NEDD-4"/>
    <property type="match status" value="1"/>
</dbReference>
<name>W4FEX2_APHAT</name>
<dbReference type="PANTHER" id="PTHR11254">
    <property type="entry name" value="HECT DOMAIN UBIQUITIN-PROTEIN LIGASE"/>
    <property type="match status" value="1"/>
</dbReference>
<dbReference type="InterPro" id="IPR000569">
    <property type="entry name" value="HECT_dom"/>
</dbReference>
<organism evidence="14">
    <name type="scientific">Aphanomyces astaci</name>
    <name type="common">Crayfish plague agent</name>
    <dbReference type="NCBI Taxonomy" id="112090"/>
    <lineage>
        <taxon>Eukaryota</taxon>
        <taxon>Sar</taxon>
        <taxon>Stramenopiles</taxon>
        <taxon>Oomycota</taxon>
        <taxon>Saprolegniomycetes</taxon>
        <taxon>Saprolegniales</taxon>
        <taxon>Verrucalvaceae</taxon>
        <taxon>Aphanomyces</taxon>
    </lineage>
</organism>
<keyword evidence="4" id="KW-0808">Transferase</keyword>
<dbReference type="PROSITE" id="PS50199">
    <property type="entry name" value="ZF_RANBP2_2"/>
    <property type="match status" value="1"/>
</dbReference>
<dbReference type="GO" id="GO:0006511">
    <property type="term" value="P:ubiquitin-dependent protein catabolic process"/>
    <property type="evidence" value="ECO:0007669"/>
    <property type="project" value="TreeGrafter"/>
</dbReference>
<accession>W4FEX2</accession>
<dbReference type="GeneID" id="20819981"/>
<dbReference type="InterPro" id="IPR050409">
    <property type="entry name" value="E3_ubiq-protein_ligase"/>
</dbReference>
<feature type="transmembrane region" description="Helical" evidence="11">
    <location>
        <begin position="6"/>
        <end position="26"/>
    </location>
</feature>
<evidence type="ECO:0000256" key="3">
    <source>
        <dbReference type="ARBA" id="ARBA00012485"/>
    </source>
</evidence>
<evidence type="ECO:0000256" key="8">
    <source>
        <dbReference type="ARBA" id="ARBA00022833"/>
    </source>
</evidence>
<comment type="pathway">
    <text evidence="2">Protein modification; protein ubiquitination.</text>
</comment>
<feature type="domain" description="RanBP2-type" evidence="12">
    <location>
        <begin position="70"/>
        <end position="99"/>
    </location>
</feature>
<dbReference type="GO" id="GO:0008270">
    <property type="term" value="F:zinc ion binding"/>
    <property type="evidence" value="ECO:0007669"/>
    <property type="project" value="UniProtKB-KW"/>
</dbReference>
<dbReference type="Gene3D" id="3.90.1750.10">
    <property type="entry name" value="Hect, E3 ligase catalytic domains"/>
    <property type="match status" value="1"/>
</dbReference>
<dbReference type="InterPro" id="IPR035983">
    <property type="entry name" value="Hect_E3_ubiquitin_ligase"/>
</dbReference>
<dbReference type="Pfam" id="PF00632">
    <property type="entry name" value="HECT"/>
    <property type="match status" value="1"/>
</dbReference>
<keyword evidence="11" id="KW-0812">Transmembrane</keyword>
<evidence type="ECO:0000259" key="13">
    <source>
        <dbReference type="PROSITE" id="PS50237"/>
    </source>
</evidence>
<evidence type="ECO:0000256" key="6">
    <source>
        <dbReference type="ARBA" id="ARBA00022771"/>
    </source>
</evidence>
<keyword evidence="11" id="KW-1133">Transmembrane helix</keyword>
<dbReference type="OrthoDB" id="423283at2759"/>
<comment type="catalytic activity">
    <reaction evidence="1">
        <text>S-ubiquitinyl-[E2 ubiquitin-conjugating enzyme]-L-cysteine + [acceptor protein]-L-lysine = [E2 ubiquitin-conjugating enzyme]-L-cysteine + N(6)-ubiquitinyl-[acceptor protein]-L-lysine.</text>
        <dbReference type="EC" id="2.3.2.26"/>
    </reaction>
</comment>
<feature type="active site" description="Glycyl thioester intermediate" evidence="9">
    <location>
        <position position="611"/>
    </location>
</feature>
<evidence type="ECO:0000313" key="14">
    <source>
        <dbReference type="EMBL" id="ETV65273.1"/>
    </source>
</evidence>
<dbReference type="FunFam" id="3.30.2410.10:FF:000009">
    <property type="entry name" value="Probable E3 ubiquitin-protein ligase HECTD2"/>
    <property type="match status" value="1"/>
</dbReference>
<evidence type="ECO:0000256" key="9">
    <source>
        <dbReference type="PROSITE-ProRule" id="PRU00104"/>
    </source>
</evidence>
<dbReference type="InterPro" id="IPR001876">
    <property type="entry name" value="Znf_RanBP2"/>
</dbReference>
<dbReference type="STRING" id="112090.W4FEX2"/>
<evidence type="ECO:0000256" key="10">
    <source>
        <dbReference type="PROSITE-ProRule" id="PRU00322"/>
    </source>
</evidence>
<gene>
    <name evidence="14" type="ORF">H257_17985</name>
</gene>
<dbReference type="Gene3D" id="3.30.2160.10">
    <property type="entry name" value="Hect, E3 ligase catalytic domain"/>
    <property type="match status" value="1"/>
</dbReference>
<evidence type="ECO:0000256" key="4">
    <source>
        <dbReference type="ARBA" id="ARBA00022679"/>
    </source>
</evidence>
<evidence type="ECO:0000256" key="7">
    <source>
        <dbReference type="ARBA" id="ARBA00022786"/>
    </source>
</evidence>
<dbReference type="Gene3D" id="3.30.2410.10">
    <property type="entry name" value="Hect, E3 ligase catalytic domain"/>
    <property type="match status" value="1"/>
</dbReference>
<dbReference type="SUPFAM" id="SSF56204">
    <property type="entry name" value="Hect, E3 ligase catalytic domain"/>
    <property type="match status" value="1"/>
</dbReference>
<evidence type="ECO:0000256" key="5">
    <source>
        <dbReference type="ARBA" id="ARBA00022723"/>
    </source>
</evidence>
<proteinExistence type="predicted"/>
<evidence type="ECO:0000259" key="12">
    <source>
        <dbReference type="PROSITE" id="PS50199"/>
    </source>
</evidence>
<dbReference type="AlphaFoldDB" id="W4FEX2"/>
<keyword evidence="8" id="KW-0862">Zinc</keyword>
<dbReference type="CDD" id="cd00078">
    <property type="entry name" value="HECTc"/>
    <property type="match status" value="1"/>
</dbReference>
<reference evidence="14" key="1">
    <citation type="submission" date="2013-12" db="EMBL/GenBank/DDBJ databases">
        <title>The Genome Sequence of Aphanomyces astaci APO3.</title>
        <authorList>
            <consortium name="The Broad Institute Genomics Platform"/>
            <person name="Russ C."/>
            <person name="Tyler B."/>
            <person name="van West P."/>
            <person name="Dieguez-Uribeondo J."/>
            <person name="Young S.K."/>
            <person name="Zeng Q."/>
            <person name="Gargeya S."/>
            <person name="Fitzgerald M."/>
            <person name="Abouelleil A."/>
            <person name="Alvarado L."/>
            <person name="Chapman S.B."/>
            <person name="Gainer-Dewar J."/>
            <person name="Goldberg J."/>
            <person name="Griggs A."/>
            <person name="Gujja S."/>
            <person name="Hansen M."/>
            <person name="Howarth C."/>
            <person name="Imamovic A."/>
            <person name="Ireland A."/>
            <person name="Larimer J."/>
            <person name="McCowan C."/>
            <person name="Murphy C."/>
            <person name="Pearson M."/>
            <person name="Poon T.W."/>
            <person name="Priest M."/>
            <person name="Roberts A."/>
            <person name="Saif S."/>
            <person name="Shea T."/>
            <person name="Sykes S."/>
            <person name="Wortman J."/>
            <person name="Nusbaum C."/>
            <person name="Birren B."/>
        </authorList>
    </citation>
    <scope>NUCLEOTIDE SEQUENCE [LARGE SCALE GENOMIC DNA]</scope>
    <source>
        <strain evidence="14">APO3</strain>
    </source>
</reference>
<protein>
    <recommendedName>
        <fullName evidence="3">HECT-type E3 ubiquitin transferase</fullName>
        <ecNumber evidence="3">2.3.2.26</ecNumber>
    </recommendedName>
</protein>
<dbReference type="EC" id="2.3.2.26" evidence="3"/>